<organism evidence="2 3">
    <name type="scientific">Phanerochaete carnosa (strain HHB-10118-sp)</name>
    <name type="common">White-rot fungus</name>
    <name type="synonym">Peniophora carnosa</name>
    <dbReference type="NCBI Taxonomy" id="650164"/>
    <lineage>
        <taxon>Eukaryota</taxon>
        <taxon>Fungi</taxon>
        <taxon>Dikarya</taxon>
        <taxon>Basidiomycota</taxon>
        <taxon>Agaricomycotina</taxon>
        <taxon>Agaricomycetes</taxon>
        <taxon>Polyporales</taxon>
        <taxon>Phanerochaetaceae</taxon>
        <taxon>Phanerochaete</taxon>
    </lineage>
</organism>
<comment type="similarity">
    <text evidence="1">Belongs to the FAD-binding monooxygenase family.</text>
</comment>
<keyword evidence="3" id="KW-1185">Reference proteome</keyword>
<dbReference type="SUPFAM" id="SSF51905">
    <property type="entry name" value="FAD/NAD(P)-binding domain"/>
    <property type="match status" value="2"/>
</dbReference>
<dbReference type="EMBL" id="JH930469">
    <property type="protein sequence ID" value="EKM59326.1"/>
    <property type="molecule type" value="Genomic_DNA"/>
</dbReference>
<dbReference type="Gene3D" id="3.50.50.60">
    <property type="entry name" value="FAD/NAD(P)-binding domain"/>
    <property type="match status" value="2"/>
</dbReference>
<gene>
    <name evidence="2" type="ORF">PHACADRAFT_249749</name>
</gene>
<evidence type="ECO:0008006" key="4">
    <source>
        <dbReference type="Google" id="ProtNLM"/>
    </source>
</evidence>
<dbReference type="GeneID" id="18914737"/>
<evidence type="ECO:0000256" key="1">
    <source>
        <dbReference type="ARBA" id="ARBA00010139"/>
    </source>
</evidence>
<sequence length="628" mass="70426">MLDALRSLLATLLSPAVTAPEGLLDGVHGDSAGPPFSLGDFPIDTPRPLKVIVIGAGFSGIAAGIRFLQRVPNIDLTIYDKNDGIGGTWWSNHYPGLACDIPSHCYQYTFFPNTQWSAFYAPGSEIQAYLQNVAFTYQLEKYIKLQHEMVGARWNEAEGKWHVTIRRPKAGTNTSGSTAEDFEVFEDTAELLFTGMGALSRWNWPDIEGLKTFNGLVVHSAKWEVPNPAEAMTGSPQIRKDWEEDVKDWGSKRVAVIGVGSSAIQIVPALQRKVGKVLNFVRGKTWLAQPFSQGKMAELLNRDPNSDNYVFSAEEKEAFRDPAHYKQFQHALEEDLNSAHHSTLKDSEMQKGARVAFKANMLKRLAKKPWIADHLIPDFGVACRRLTPGPGYLEALCEDNVDFISTPIKRITENGVETVDGQLHEVDVIVCATGFNTSFTYPFPMIGRNGVNLADKWSPHPRSYLSICVDDFPNWFFSQGPNAGVGSGSLTAVIEYQVDYAVRVARKMQREGLKSVEIKKEAVDDYDEYIEHYFPITIYSEKCRSWYKAGKEEGRVVGLWPGSCLHALVALKEPRWEDFNYQRSDGSTNRLQWLGNGMTYNEQHMSGDKAWYLNEENVDIPPVPLRPD</sequence>
<dbReference type="PANTHER" id="PTHR42877">
    <property type="entry name" value="L-ORNITHINE N(5)-MONOOXYGENASE-RELATED"/>
    <property type="match status" value="1"/>
</dbReference>
<dbReference type="InterPro" id="IPR051209">
    <property type="entry name" value="FAD-bind_Monooxygenase_sf"/>
</dbReference>
<evidence type="ECO:0000313" key="2">
    <source>
        <dbReference type="EMBL" id="EKM59326.1"/>
    </source>
</evidence>
<evidence type="ECO:0000313" key="3">
    <source>
        <dbReference type="Proteomes" id="UP000008370"/>
    </source>
</evidence>
<dbReference type="HOGENOM" id="CLU_006937_6_1_1"/>
<dbReference type="KEGG" id="pco:PHACADRAFT_249749"/>
<dbReference type="RefSeq" id="XP_007391890.1">
    <property type="nucleotide sequence ID" value="XM_007391828.1"/>
</dbReference>
<dbReference type="InterPro" id="IPR036188">
    <property type="entry name" value="FAD/NAD-bd_sf"/>
</dbReference>
<dbReference type="InParanoid" id="K5V951"/>
<reference evidence="2 3" key="1">
    <citation type="journal article" date="2012" name="BMC Genomics">
        <title>Comparative genomics of the white-rot fungi, Phanerochaete carnosa and P. chrysosporium, to elucidate the genetic basis of the distinct wood types they colonize.</title>
        <authorList>
            <person name="Suzuki H."/>
            <person name="MacDonald J."/>
            <person name="Syed K."/>
            <person name="Salamov A."/>
            <person name="Hori C."/>
            <person name="Aerts A."/>
            <person name="Henrissat B."/>
            <person name="Wiebenga A."/>
            <person name="vanKuyk P.A."/>
            <person name="Barry K."/>
            <person name="Lindquist E."/>
            <person name="LaButti K."/>
            <person name="Lapidus A."/>
            <person name="Lucas S."/>
            <person name="Coutinho P."/>
            <person name="Gong Y."/>
            <person name="Samejima M."/>
            <person name="Mahadevan R."/>
            <person name="Abou-Zaid M."/>
            <person name="de Vries R.P."/>
            <person name="Igarashi K."/>
            <person name="Yadav J.S."/>
            <person name="Grigoriev I.V."/>
            <person name="Master E.R."/>
        </authorList>
    </citation>
    <scope>NUCLEOTIDE SEQUENCE [LARGE SCALE GENOMIC DNA]</scope>
    <source>
        <strain evidence="2 3">HHB-10118-sp</strain>
    </source>
</reference>
<name>K5V951_PHACS</name>
<dbReference type="OrthoDB" id="74360at2759"/>
<dbReference type="Proteomes" id="UP000008370">
    <property type="component" value="Unassembled WGS sequence"/>
</dbReference>
<dbReference type="PANTHER" id="PTHR42877:SF7">
    <property type="entry name" value="FLAVIN-BINDING MONOOXYGENASE-RELATED"/>
    <property type="match status" value="1"/>
</dbReference>
<protein>
    <recommendedName>
        <fullName evidence="4">FAD/NAD(P)-binding domain-containing protein</fullName>
    </recommendedName>
</protein>
<accession>K5V951</accession>
<dbReference type="AlphaFoldDB" id="K5V951"/>
<proteinExistence type="inferred from homology"/>
<dbReference type="Pfam" id="PF13450">
    <property type="entry name" value="NAD_binding_8"/>
    <property type="match status" value="1"/>
</dbReference>